<protein>
    <recommendedName>
        <fullName evidence="3">Peroxiredoxin</fullName>
    </recommendedName>
</protein>
<dbReference type="SUPFAM" id="SSF75169">
    <property type="entry name" value="DsrEFH-like"/>
    <property type="match status" value="1"/>
</dbReference>
<dbReference type="PANTHER" id="PTHR34655:SF2">
    <property type="entry name" value="PEROXIREDOXIN FAMILY PROTEIN"/>
    <property type="match status" value="1"/>
</dbReference>
<dbReference type="Gene3D" id="3.40.1260.10">
    <property type="entry name" value="DsrEFH-like"/>
    <property type="match status" value="1"/>
</dbReference>
<dbReference type="InterPro" id="IPR003787">
    <property type="entry name" value="Sulphur_relay_DsrE/F-like"/>
</dbReference>
<dbReference type="RefSeq" id="WP_042685627.1">
    <property type="nucleotide sequence ID" value="NZ_DUIH01000012.1"/>
</dbReference>
<evidence type="ECO:0000313" key="1">
    <source>
        <dbReference type="EMBL" id="HIH69705.1"/>
    </source>
</evidence>
<reference evidence="1" key="1">
    <citation type="journal article" date="2020" name="bioRxiv">
        <title>A rank-normalized archaeal taxonomy based on genome phylogeny resolves widespread incomplete and uneven classifications.</title>
        <authorList>
            <person name="Rinke C."/>
            <person name="Chuvochina M."/>
            <person name="Mussig A.J."/>
            <person name="Chaumeil P.-A."/>
            <person name="Waite D.W."/>
            <person name="Whitman W.B."/>
            <person name="Parks D.H."/>
            <person name="Hugenholtz P."/>
        </authorList>
    </citation>
    <scope>NUCLEOTIDE SEQUENCE</scope>
    <source>
        <strain evidence="1">UBA12518</strain>
    </source>
</reference>
<dbReference type="Pfam" id="PF02635">
    <property type="entry name" value="DsrE"/>
    <property type="match status" value="1"/>
</dbReference>
<sequence length="121" mass="13301">MTKKALVIGKHGAHHIEGAYAPFMVALASCSRGYDTTVFLIWDAVELAQEEVAKSIQAPSSPSLYEMMRDAIEMGAEVYICDRSAAMRDITTPEGLVEGVQFRDAFELIDLVDEADVVLDF</sequence>
<dbReference type="EMBL" id="DUIH01000012">
    <property type="protein sequence ID" value="HIH69705.1"/>
    <property type="molecule type" value="Genomic_DNA"/>
</dbReference>
<dbReference type="Proteomes" id="UP000600363">
    <property type="component" value="Unassembled WGS sequence"/>
</dbReference>
<dbReference type="PANTHER" id="PTHR34655">
    <property type="entry name" value="CONSERVED WITHIN P. AEROPHILUM"/>
    <property type="match status" value="1"/>
</dbReference>
<organism evidence="1 2">
    <name type="scientific">Methermicoccus shengliensis</name>
    <dbReference type="NCBI Taxonomy" id="660064"/>
    <lineage>
        <taxon>Archaea</taxon>
        <taxon>Methanobacteriati</taxon>
        <taxon>Methanobacteriota</taxon>
        <taxon>Stenosarchaea group</taxon>
        <taxon>Methanomicrobia</taxon>
        <taxon>Methanosarcinales</taxon>
        <taxon>Methermicoccaceae</taxon>
        <taxon>Methermicoccus</taxon>
    </lineage>
</organism>
<accession>A0A832RVV6</accession>
<dbReference type="AlphaFoldDB" id="A0A832RVV6"/>
<gene>
    <name evidence="1" type="ORF">HA299_03670</name>
</gene>
<dbReference type="InterPro" id="IPR027396">
    <property type="entry name" value="DsrEFH-like"/>
</dbReference>
<dbReference type="PROSITE" id="PS51257">
    <property type="entry name" value="PROKAR_LIPOPROTEIN"/>
    <property type="match status" value="1"/>
</dbReference>
<name>A0A832RVV6_9EURY</name>
<evidence type="ECO:0000313" key="2">
    <source>
        <dbReference type="Proteomes" id="UP000600363"/>
    </source>
</evidence>
<evidence type="ECO:0008006" key="3">
    <source>
        <dbReference type="Google" id="ProtNLM"/>
    </source>
</evidence>
<comment type="caution">
    <text evidence="1">The sequence shown here is derived from an EMBL/GenBank/DDBJ whole genome shotgun (WGS) entry which is preliminary data.</text>
</comment>
<proteinExistence type="predicted"/>